<feature type="domain" description="HPt" evidence="14">
    <location>
        <begin position="809"/>
        <end position="904"/>
    </location>
</feature>
<comment type="catalytic activity">
    <reaction evidence="1">
        <text>ATP + protein L-histidine = ADP + protein N-phospho-L-histidine.</text>
        <dbReference type="EC" id="2.7.13.3"/>
    </reaction>
</comment>
<evidence type="ECO:0000256" key="3">
    <source>
        <dbReference type="ARBA" id="ARBA00022553"/>
    </source>
</evidence>
<dbReference type="GO" id="GO:0000155">
    <property type="term" value="F:phosphorelay sensor kinase activity"/>
    <property type="evidence" value="ECO:0007669"/>
    <property type="project" value="InterPro"/>
</dbReference>
<dbReference type="SMART" id="SM00388">
    <property type="entry name" value="HisKA"/>
    <property type="match status" value="1"/>
</dbReference>
<evidence type="ECO:0000256" key="2">
    <source>
        <dbReference type="ARBA" id="ARBA00004127"/>
    </source>
</evidence>
<keyword evidence="11" id="KW-0997">Cell inner membrane</keyword>
<dbReference type="CDD" id="cd00088">
    <property type="entry name" value="HPT"/>
    <property type="match status" value="1"/>
</dbReference>
<dbReference type="SUPFAM" id="SSF47384">
    <property type="entry name" value="Homodimeric domain of signal transducing histidine kinase"/>
    <property type="match status" value="1"/>
</dbReference>
<sequence>MQNQQLTISSGNIIRCFLVFIVLLFVSLGLYGYNYTNAYLSDKKSALNTIVKSLQKRVDIYRYVTEQVYERFGNTPMPQEGPAVMETRLRPDVYYVDKPYKKTDAVIFGNHDANTLTMMANISDYLDNRWGANTENYAMYYLNGQDNSLSLVTTQSLKDLTSRFRDSYLTNSAEDRRTEMLQQANMLDERESFSTLRKQRFQNAYSFSIRTTFNQPGHLATVIAFDLPINDIIPFNMARANFELQPIDDSADLAGSEDDNAASAPSGPQATLSGSWVEFSASLPNAPLNMVYRVSVLSLAIDLLRNNMWLLVTNLVLFMLSLIAIYFIRHQYIQPSETLADELDAERALNQEIIASLPSGLLVYDFASNTVIASNKIAEHLLPHLSLQKIAHMAQQHHGVIQATVNNEVYEIRIFRSQLAPETYLFLLNDQDKEVMVNKRLQQARREYDKNVQARKLMLHNLGIELNQPMQQIHDMADRLRTQADPQQQQQLVEQLFDESSSVLALIDNITLLTRLETQDWQPASQPFSPAALVDELLKEVLPALNRKGLALFNHYQLDVNQTYIGDANALRKALSLLIRYAIITTSYGKISVVVNHEPERPEQLVFHINDTGAGISNEEISNLNYPFLSQTLVDRFDHGSGLTFFLCNQLCKKLNGQLDIRSKVDIGTRYTIRVPMALERQDEEEQEKLLDGVTALLEVTSDEIRGIVTRLLQAYGADCIIADERKINRDYDVLLTDNPQRADDYTLLLSSDENGWQQLNKRYIRVNYNLGSAMIDAILLLIEQQMAALDQPETVREIGADDIQLYEKQLKSSDYYGLFIDTVPDDVKKLYTEAGSSDFEALSQTAHRLKGVFAMLNLLPGKQLCESLEQHIADGDALKIENNISQIDFFVSRLLQQGNQLHE</sequence>
<dbReference type="InterPro" id="IPR036097">
    <property type="entry name" value="HisK_dim/P_sf"/>
</dbReference>
<keyword evidence="5 11" id="KW-0812">Transmembrane</keyword>
<dbReference type="NCBIfam" id="NF007907">
    <property type="entry name" value="PRK10618.1"/>
    <property type="match status" value="1"/>
</dbReference>
<dbReference type="InterPro" id="IPR005467">
    <property type="entry name" value="His_kinase_dom"/>
</dbReference>
<dbReference type="RefSeq" id="WP_126531856.1">
    <property type="nucleotide sequence ID" value="NZ_JAQOZY010000001.1"/>
</dbReference>
<comment type="subcellular location">
    <subcellularLocation>
        <location evidence="11">Cell inner membrane</location>
        <topology evidence="11">Multi-pass membrane protein</topology>
    </subcellularLocation>
    <subcellularLocation>
        <location evidence="2">Endomembrane system</location>
        <topology evidence="2">Multi-pass membrane protein</topology>
    </subcellularLocation>
</comment>
<gene>
    <name evidence="11 15" type="primary">rcsD</name>
    <name evidence="15" type="ORF">NCTC10036_03124</name>
</gene>
<dbReference type="InterPro" id="IPR036641">
    <property type="entry name" value="HPT_dom_sf"/>
</dbReference>
<dbReference type="Pfam" id="PF01627">
    <property type="entry name" value="Hpt"/>
    <property type="match status" value="1"/>
</dbReference>
<dbReference type="Proteomes" id="UP000281904">
    <property type="component" value="Chromosome"/>
</dbReference>
<comment type="similarity">
    <text evidence="11">Belongs to the RcsD family.</text>
</comment>
<dbReference type="SUPFAM" id="SSF55874">
    <property type="entry name" value="ATPase domain of HSP90 chaperone/DNA topoisomerase II/histidine kinase"/>
    <property type="match status" value="1"/>
</dbReference>
<comment type="PTM">
    <text evidence="11">Phosphorylated by RcsC.</text>
</comment>
<dbReference type="PROSITE" id="PS50109">
    <property type="entry name" value="HIS_KIN"/>
    <property type="match status" value="1"/>
</dbReference>
<evidence type="ECO:0000256" key="6">
    <source>
        <dbReference type="ARBA" id="ARBA00022777"/>
    </source>
</evidence>
<dbReference type="InterPro" id="IPR003661">
    <property type="entry name" value="HisK_dim/P_dom"/>
</dbReference>
<dbReference type="SUPFAM" id="SSF47226">
    <property type="entry name" value="Histidine-containing phosphotransfer domain, HPT domain"/>
    <property type="match status" value="1"/>
</dbReference>
<dbReference type="EC" id="2.7.2.-" evidence="11"/>
<evidence type="ECO:0000256" key="4">
    <source>
        <dbReference type="ARBA" id="ARBA00022679"/>
    </source>
</evidence>
<reference evidence="15 16" key="1">
    <citation type="submission" date="2018-12" db="EMBL/GenBank/DDBJ databases">
        <authorList>
            <consortium name="Pathogen Informatics"/>
        </authorList>
    </citation>
    <scope>NUCLEOTIDE SEQUENCE [LARGE SCALE GENOMIC DNA]</scope>
    <source>
        <strain evidence="15 16">NCTC10036</strain>
    </source>
</reference>
<keyword evidence="10 11" id="KW-0472">Membrane</keyword>
<keyword evidence="3 11" id="KW-0597">Phosphoprotein</keyword>
<feature type="transmembrane region" description="Helical" evidence="11">
    <location>
        <begin position="308"/>
        <end position="328"/>
    </location>
</feature>
<evidence type="ECO:0000256" key="1">
    <source>
        <dbReference type="ARBA" id="ARBA00000085"/>
    </source>
</evidence>
<accession>A0A448SJC4</accession>
<name>A0A448SJC4_SERRU</name>
<dbReference type="PRINTS" id="PR00344">
    <property type="entry name" value="BCTRLSENSOR"/>
</dbReference>
<evidence type="ECO:0000259" key="14">
    <source>
        <dbReference type="PROSITE" id="PS50894"/>
    </source>
</evidence>
<dbReference type="InterPro" id="IPR036890">
    <property type="entry name" value="HATPase_C_sf"/>
</dbReference>
<comment type="subunit">
    <text evidence="11">Interacts with RcsC and RcsB.</text>
</comment>
<evidence type="ECO:0000256" key="9">
    <source>
        <dbReference type="ARBA" id="ARBA00023012"/>
    </source>
</evidence>
<dbReference type="PANTHER" id="PTHR43047:SF72">
    <property type="entry name" value="OSMOSENSING HISTIDINE PROTEIN KINASE SLN1"/>
    <property type="match status" value="1"/>
</dbReference>
<dbReference type="Gene3D" id="1.10.287.130">
    <property type="match status" value="1"/>
</dbReference>
<keyword evidence="6 11" id="KW-0418">Kinase</keyword>
<dbReference type="PANTHER" id="PTHR43047">
    <property type="entry name" value="TWO-COMPONENT HISTIDINE PROTEIN KINASE"/>
    <property type="match status" value="1"/>
</dbReference>
<evidence type="ECO:0000259" key="13">
    <source>
        <dbReference type="PROSITE" id="PS50109"/>
    </source>
</evidence>
<evidence type="ECO:0000256" key="10">
    <source>
        <dbReference type="ARBA" id="ARBA00023136"/>
    </source>
</evidence>
<dbReference type="InterPro" id="IPR038616">
    <property type="entry name" value="RcsD_ABL_sf"/>
</dbReference>
<evidence type="ECO:0000256" key="12">
    <source>
        <dbReference type="PROSITE-ProRule" id="PRU00110"/>
    </source>
</evidence>
<evidence type="ECO:0000256" key="8">
    <source>
        <dbReference type="ARBA" id="ARBA00022989"/>
    </source>
</evidence>
<evidence type="ECO:0000313" key="16">
    <source>
        <dbReference type="Proteomes" id="UP000281904"/>
    </source>
</evidence>
<dbReference type="SMART" id="SM00387">
    <property type="entry name" value="HATPase_c"/>
    <property type="match status" value="1"/>
</dbReference>
<feature type="modified residue" description="Phosphohistidine" evidence="11 12">
    <location>
        <position position="848"/>
    </location>
</feature>
<keyword evidence="11" id="KW-1003">Cell membrane</keyword>
<keyword evidence="7 11" id="KW-0067">ATP-binding</keyword>
<dbReference type="InterPro" id="IPR008207">
    <property type="entry name" value="Sig_transdc_His_kin_Hpt_dom"/>
</dbReference>
<dbReference type="InterPro" id="IPR003594">
    <property type="entry name" value="HATPase_dom"/>
</dbReference>
<keyword evidence="11" id="KW-0547">Nucleotide-binding</keyword>
<organism evidence="15 16">
    <name type="scientific">Serratia rubidaea</name>
    <name type="common">Serratia marinorubra</name>
    <dbReference type="NCBI Taxonomy" id="61652"/>
    <lineage>
        <taxon>Bacteria</taxon>
        <taxon>Pseudomonadati</taxon>
        <taxon>Pseudomonadota</taxon>
        <taxon>Gammaproteobacteria</taxon>
        <taxon>Enterobacterales</taxon>
        <taxon>Yersiniaceae</taxon>
        <taxon>Serratia</taxon>
    </lineage>
</organism>
<protein>
    <recommendedName>
        <fullName evidence="11">Phosphotransferase RcsD</fullName>
        <ecNumber evidence="11">2.7.2.-</ecNumber>
    </recommendedName>
    <alternativeName>
        <fullName evidence="11">Phosphotransfer intermediate RcsD</fullName>
    </alternativeName>
</protein>
<evidence type="ECO:0000313" key="15">
    <source>
        <dbReference type="EMBL" id="VEI67785.1"/>
    </source>
</evidence>
<dbReference type="InterPro" id="IPR030861">
    <property type="entry name" value="Ptransferase_RcsD"/>
</dbReference>
<feature type="domain" description="Histidine kinase" evidence="13">
    <location>
        <begin position="461"/>
        <end position="679"/>
    </location>
</feature>
<feature type="transmembrane region" description="Helical" evidence="11">
    <location>
        <begin position="12"/>
        <end position="33"/>
    </location>
</feature>
<dbReference type="GO" id="GO:0016774">
    <property type="term" value="F:phosphotransferase activity, carboxyl group as acceptor"/>
    <property type="evidence" value="ECO:0007669"/>
    <property type="project" value="UniProtKB-UniRule"/>
</dbReference>
<keyword evidence="9 11" id="KW-0902">Two-component regulatory system</keyword>
<dbReference type="Pfam" id="PF02518">
    <property type="entry name" value="HATPase_c"/>
    <property type="match status" value="1"/>
</dbReference>
<comment type="function">
    <text evidence="11">Component of the Rcs signaling system, which controls transcription of numerous genes. RcsD is a phosphotransfer intermediate between the sensor kinase RcsC and the response regulator RcsB. It acquires a phosphoryl group from RcsC and transfers it to RcsB.</text>
</comment>
<dbReference type="EMBL" id="LR134493">
    <property type="protein sequence ID" value="VEI67785.1"/>
    <property type="molecule type" value="Genomic_DNA"/>
</dbReference>
<dbReference type="HAMAP" id="MF_00980">
    <property type="entry name" value="RcsD"/>
    <property type="match status" value="1"/>
</dbReference>
<dbReference type="Gene3D" id="3.30.565.10">
    <property type="entry name" value="Histidine kinase-like ATPase, C-terminal domain"/>
    <property type="match status" value="1"/>
</dbReference>
<dbReference type="GO" id="GO:0005524">
    <property type="term" value="F:ATP binding"/>
    <property type="evidence" value="ECO:0007669"/>
    <property type="project" value="UniProtKB-UniRule"/>
</dbReference>
<dbReference type="GO" id="GO:0009927">
    <property type="term" value="F:histidine phosphotransfer kinase activity"/>
    <property type="evidence" value="ECO:0007669"/>
    <property type="project" value="InterPro"/>
</dbReference>
<dbReference type="AlphaFoldDB" id="A0A448SJC4"/>
<evidence type="ECO:0000256" key="5">
    <source>
        <dbReference type="ARBA" id="ARBA00022692"/>
    </source>
</evidence>
<dbReference type="PROSITE" id="PS50894">
    <property type="entry name" value="HPT"/>
    <property type="match status" value="1"/>
</dbReference>
<evidence type="ECO:0000256" key="11">
    <source>
        <dbReference type="HAMAP-Rule" id="MF_00980"/>
    </source>
</evidence>
<dbReference type="Gene3D" id="1.20.120.160">
    <property type="entry name" value="HPT domain"/>
    <property type="match status" value="1"/>
</dbReference>
<dbReference type="GO" id="GO:0005886">
    <property type="term" value="C:plasma membrane"/>
    <property type="evidence" value="ECO:0007669"/>
    <property type="project" value="UniProtKB-SubCell"/>
</dbReference>
<dbReference type="InterPro" id="IPR004358">
    <property type="entry name" value="Sig_transdc_His_kin-like_C"/>
</dbReference>
<keyword evidence="8 11" id="KW-1133">Transmembrane helix</keyword>
<dbReference type="Gene3D" id="3.40.50.11620">
    <property type="entry name" value="Phosphotransferase RcsD, RcsD-ABL domain"/>
    <property type="match status" value="1"/>
</dbReference>
<proteinExistence type="inferred from homology"/>
<dbReference type="InterPro" id="IPR032306">
    <property type="entry name" value="RcsD_ABL"/>
</dbReference>
<evidence type="ECO:0000256" key="7">
    <source>
        <dbReference type="ARBA" id="ARBA00022840"/>
    </source>
</evidence>
<keyword evidence="4 11" id="KW-0808">Transferase</keyword>
<dbReference type="Pfam" id="PF16359">
    <property type="entry name" value="RcsD_ABL"/>
    <property type="match status" value="1"/>
</dbReference>